<dbReference type="InterPro" id="IPR021331">
    <property type="entry name" value="Hva1_TUDOR"/>
</dbReference>
<comment type="caution">
    <text evidence="3">The sequence shown here is derived from an EMBL/GenBank/DDBJ whole genome shotgun (WGS) entry which is preliminary data.</text>
</comment>
<evidence type="ECO:0000256" key="1">
    <source>
        <dbReference type="SAM" id="MobiDB-lite"/>
    </source>
</evidence>
<protein>
    <recommendedName>
        <fullName evidence="2">Hypervirulence associated protein TUDOR domain-containing protein</fullName>
    </recommendedName>
</protein>
<dbReference type="Pfam" id="PF11160">
    <property type="entry name" value="Hva1_TUDOR"/>
    <property type="match status" value="1"/>
</dbReference>
<evidence type="ECO:0000259" key="2">
    <source>
        <dbReference type="Pfam" id="PF11160"/>
    </source>
</evidence>
<evidence type="ECO:0000313" key="3">
    <source>
        <dbReference type="EMBL" id="EFG74026.1"/>
    </source>
</evidence>
<name>D5PIS8_9MYCO</name>
<feature type="domain" description="Hypervirulence associated protein TUDOR" evidence="2">
    <location>
        <begin position="11"/>
        <end position="69"/>
    </location>
</feature>
<dbReference type="Proteomes" id="UP000003653">
    <property type="component" value="Unassembled WGS sequence"/>
</dbReference>
<dbReference type="EMBL" id="ADNV01000388">
    <property type="protein sequence ID" value="EFG74026.1"/>
    <property type="molecule type" value="Genomic_DNA"/>
</dbReference>
<organism evidence="3 4">
    <name type="scientific">Mycobacterium parascrofulaceum ATCC BAA-614</name>
    <dbReference type="NCBI Taxonomy" id="525368"/>
    <lineage>
        <taxon>Bacteria</taxon>
        <taxon>Bacillati</taxon>
        <taxon>Actinomycetota</taxon>
        <taxon>Actinomycetes</taxon>
        <taxon>Mycobacteriales</taxon>
        <taxon>Mycobacteriaceae</taxon>
        <taxon>Mycobacterium</taxon>
        <taxon>Mycobacterium simiae complex</taxon>
    </lineage>
</organism>
<dbReference type="Gene3D" id="2.30.30.1060">
    <property type="match status" value="1"/>
</dbReference>
<feature type="region of interest" description="Disordered" evidence="1">
    <location>
        <begin position="31"/>
        <end position="73"/>
    </location>
</feature>
<dbReference type="AlphaFoldDB" id="D5PIS8"/>
<gene>
    <name evidence="3" type="ORF">HMPREF0591_6072</name>
</gene>
<sequence length="73" mass="7905">SDMSDKELHRGDKVEWKSHGTTVRGTVEGKITSDTEAAGRVVRASDDEPQYKVRSDKTGADAVHKPGALRPAD</sequence>
<proteinExistence type="predicted"/>
<reference evidence="3 4" key="1">
    <citation type="submission" date="2010-04" db="EMBL/GenBank/DDBJ databases">
        <authorList>
            <person name="Muzny D."/>
            <person name="Qin X."/>
            <person name="Deng J."/>
            <person name="Jiang H."/>
            <person name="Liu Y."/>
            <person name="Qu J."/>
            <person name="Song X.-Z."/>
            <person name="Zhang L."/>
            <person name="Thornton R."/>
            <person name="Coyle M."/>
            <person name="Francisco L."/>
            <person name="Jackson L."/>
            <person name="Javaid M."/>
            <person name="Korchina V."/>
            <person name="Kovar C."/>
            <person name="Mata R."/>
            <person name="Mathew T."/>
            <person name="Ngo R."/>
            <person name="Nguyen L."/>
            <person name="Nguyen N."/>
            <person name="Okwuonu G."/>
            <person name="Ongeri F."/>
            <person name="Pham C."/>
            <person name="Simmons D."/>
            <person name="Wilczek-Boney K."/>
            <person name="Hale W."/>
            <person name="Jakkamsetti A."/>
            <person name="Pham P."/>
            <person name="Ruth R."/>
            <person name="San Lucas F."/>
            <person name="Warren J."/>
            <person name="Zhang J."/>
            <person name="Zhao Z."/>
            <person name="Zhou C."/>
            <person name="Zhu D."/>
            <person name="Lee S."/>
            <person name="Bess C."/>
            <person name="Blankenburg K."/>
            <person name="Forbes L."/>
            <person name="Fu Q."/>
            <person name="Gubbala S."/>
            <person name="Hirani K."/>
            <person name="Jayaseelan J.C."/>
            <person name="Lara F."/>
            <person name="Munidasa M."/>
            <person name="Palculict T."/>
            <person name="Patil S."/>
            <person name="Pu L.-L."/>
            <person name="Saada N."/>
            <person name="Tang L."/>
            <person name="Weissenberger G."/>
            <person name="Zhu Y."/>
            <person name="Hemphill L."/>
            <person name="Shang Y."/>
            <person name="Youmans B."/>
            <person name="Ayvaz T."/>
            <person name="Ross M."/>
            <person name="Santibanez J."/>
            <person name="Aqrawi P."/>
            <person name="Gross S."/>
            <person name="Joshi V."/>
            <person name="Fowler G."/>
            <person name="Nazareth L."/>
            <person name="Reid J."/>
            <person name="Worley K."/>
            <person name="Petrosino J."/>
            <person name="Highlander S."/>
            <person name="Gibbs R."/>
        </authorList>
    </citation>
    <scope>NUCLEOTIDE SEQUENCE [LARGE SCALE GENOMIC DNA]</scope>
    <source>
        <strain evidence="3 4">ATCC BAA-614</strain>
    </source>
</reference>
<feature type="compositionally biased region" description="Basic and acidic residues" evidence="1">
    <location>
        <begin position="43"/>
        <end position="64"/>
    </location>
</feature>
<evidence type="ECO:0000313" key="4">
    <source>
        <dbReference type="Proteomes" id="UP000003653"/>
    </source>
</evidence>
<accession>D5PIS8</accession>
<dbReference type="eggNOG" id="ENOG50336GE">
    <property type="taxonomic scope" value="Bacteria"/>
</dbReference>
<dbReference type="HOGENOM" id="CLU_180079_1_1_11"/>
<feature type="non-terminal residue" evidence="3">
    <location>
        <position position="1"/>
    </location>
</feature>
<keyword evidence="4" id="KW-1185">Reference proteome</keyword>